<dbReference type="EMBL" id="CP023691">
    <property type="protein sequence ID" value="QEV50296.1"/>
    <property type="molecule type" value="Genomic_DNA"/>
</dbReference>
<dbReference type="KEGG" id="spla:CP981_00045"/>
<reference evidence="1 4" key="1">
    <citation type="submission" date="2016-09" db="EMBL/GenBank/DDBJ databases">
        <title>Streptomyces platensis DSM40041, a candidate organism with high potential of specific P450 cytochromes.</title>
        <authorList>
            <person name="Grumaz C."/>
            <person name="Vainshtein Y."/>
            <person name="Kirstahler P."/>
            <person name="Sohn K."/>
        </authorList>
    </citation>
    <scope>NUCLEOTIDE SEQUENCE [LARGE SCALE GENOMIC DNA]</scope>
    <source>
        <strain evidence="1 4">DSM 40041</strain>
    </source>
</reference>
<organism evidence="2 5">
    <name type="scientific">Streptomyces platensis</name>
    <dbReference type="NCBI Taxonomy" id="58346"/>
    <lineage>
        <taxon>Bacteria</taxon>
        <taxon>Bacillati</taxon>
        <taxon>Actinomycetota</taxon>
        <taxon>Actinomycetes</taxon>
        <taxon>Kitasatosporales</taxon>
        <taxon>Streptomycetaceae</taxon>
        <taxon>Streptomyces</taxon>
    </lineage>
</organism>
<dbReference type="Proteomes" id="UP000194225">
    <property type="component" value="Unassembled WGS sequence"/>
</dbReference>
<evidence type="ECO:0000313" key="4">
    <source>
        <dbReference type="Proteomes" id="UP000194225"/>
    </source>
</evidence>
<dbReference type="EMBL" id="MIGA01000087">
    <property type="protein sequence ID" value="OSY35796.1"/>
    <property type="molecule type" value="Genomic_DNA"/>
</dbReference>
<evidence type="ECO:0000313" key="2">
    <source>
        <dbReference type="EMBL" id="QEV50296.1"/>
    </source>
</evidence>
<accession>A0AAE6TK51</accession>
<dbReference type="GeneID" id="90928894"/>
<name>A0AAE6TK51_STRPT</name>
<dbReference type="KEGG" id="spla:CP981_37440"/>
<dbReference type="AlphaFoldDB" id="A0AAE6TK51"/>
<evidence type="ECO:0000313" key="1">
    <source>
        <dbReference type="EMBL" id="OSY35796.1"/>
    </source>
</evidence>
<sequence length="248" mass="28062">MSAIWWLVVVVALGVGWVGWRLAQFPGGWAYAFHEQYRADREALDGARGAVRQLKGTARRELRQAQTAVTRAEKAYRSRISRVEAELQQLRTPNRGDHVDQLGQIVLHEHALLVADDEVPLAGLQVRFDLARSTHVSYVYLTQPDGRERLERFAGDEFPEDTVRQFSVRLQNAAVAANQLQALRCADIHKLEAELREAQEATEPVETARELLEEMRARHGSDPQLPKARAALDDACDVWQELTGRRPL</sequence>
<protein>
    <submittedName>
        <fullName evidence="2">Uncharacterized protein</fullName>
    </submittedName>
</protein>
<keyword evidence="4" id="KW-1185">Reference proteome</keyword>
<evidence type="ECO:0000313" key="5">
    <source>
        <dbReference type="Proteomes" id="UP000325458"/>
    </source>
</evidence>
<reference evidence="2 5" key="2">
    <citation type="submission" date="2017-09" db="EMBL/GenBank/DDBJ databases">
        <authorList>
            <person name="Lee N."/>
            <person name="Cho B.-K."/>
        </authorList>
    </citation>
    <scope>NUCLEOTIDE SEQUENCE [LARGE SCALE GENOMIC DNA]</scope>
    <source>
        <strain evidence="2 5">ATCC 23948</strain>
    </source>
</reference>
<gene>
    <name evidence="1" type="ORF">BG653_07056</name>
    <name evidence="2" type="ORF">CP981_00045</name>
    <name evidence="3" type="ORF">CP981_37440</name>
</gene>
<dbReference type="RefSeq" id="WP_085928453.1">
    <property type="nucleotide sequence ID" value="NZ_BAABSS010000004.1"/>
</dbReference>
<dbReference type="Proteomes" id="UP000325458">
    <property type="component" value="Chromosome"/>
</dbReference>
<dbReference type="EMBL" id="CP023691">
    <property type="protein sequence ID" value="QEV56513.1"/>
    <property type="molecule type" value="Genomic_DNA"/>
</dbReference>
<proteinExistence type="predicted"/>
<evidence type="ECO:0000313" key="3">
    <source>
        <dbReference type="EMBL" id="QEV56513.1"/>
    </source>
</evidence>